<keyword evidence="2 4" id="KW-0863">Zinc-finger</keyword>
<dbReference type="PANTHER" id="PTHR14155:SF627">
    <property type="entry name" value="OS06G0192800 PROTEIN"/>
    <property type="match status" value="1"/>
</dbReference>
<evidence type="ECO:0000256" key="5">
    <source>
        <dbReference type="SAM" id="MobiDB-lite"/>
    </source>
</evidence>
<evidence type="ECO:0000256" key="3">
    <source>
        <dbReference type="ARBA" id="ARBA00022833"/>
    </source>
</evidence>
<dbReference type="Pfam" id="PF13639">
    <property type="entry name" value="zf-RING_2"/>
    <property type="match status" value="1"/>
</dbReference>
<feature type="region of interest" description="Disordered" evidence="5">
    <location>
        <begin position="400"/>
        <end position="471"/>
    </location>
</feature>
<name>A0A836HUM8_LEIEN</name>
<dbReference type="EMBL" id="JAFHKP010000009">
    <property type="protein sequence ID" value="KAG5484571.1"/>
    <property type="molecule type" value="Genomic_DNA"/>
</dbReference>
<dbReference type="GO" id="GO:0008270">
    <property type="term" value="F:zinc ion binding"/>
    <property type="evidence" value="ECO:0007669"/>
    <property type="project" value="UniProtKB-KW"/>
</dbReference>
<dbReference type="PANTHER" id="PTHR14155">
    <property type="entry name" value="RING FINGER DOMAIN-CONTAINING"/>
    <property type="match status" value="1"/>
</dbReference>
<dbReference type="PROSITE" id="PS50089">
    <property type="entry name" value="ZF_RING_2"/>
    <property type="match status" value="1"/>
</dbReference>
<dbReference type="AlphaFoldDB" id="A0A836HUM8"/>
<keyword evidence="1" id="KW-0479">Metal-binding</keyword>
<comment type="caution">
    <text evidence="7">The sequence shown here is derived from an EMBL/GenBank/DDBJ whole genome shotgun (WGS) entry which is preliminary data.</text>
</comment>
<reference evidence="7 8" key="1">
    <citation type="submission" date="2021-02" db="EMBL/GenBank/DDBJ databases">
        <title>Leishmania (Mundinia) enrietti genome sequencing and assembly.</title>
        <authorList>
            <person name="Almutairi H."/>
            <person name="Gatherer D."/>
        </authorList>
    </citation>
    <scope>NUCLEOTIDE SEQUENCE [LARGE SCALE GENOMIC DNA]</scope>
    <source>
        <strain evidence="7">CUR178</strain>
    </source>
</reference>
<dbReference type="Proteomes" id="UP000674179">
    <property type="component" value="Chromosome 9"/>
</dbReference>
<sequence>MSFLAREFRELEATSQLPPSTPQQHVAPSTVLLPATVGKLPPQLAAVAAVAGPVCASGIAVTMPQLSPSVARNVAAISPQASIQMCMAPVLRFSPFSGSPVLDGGARLQVTTNGYPDARADRVCSNACNRLAMVPAHILHAAASAGEDLAFGPLTSASSTATPRLSHSTAESLLMVNFTSAHHCSVEGTTPAMPEAITTGSGSRYTNSSDTCLTKRLSCSTASTYPHAQAPHQMCQVCHAPMTRVLTPVLDPSDPVTPGVGGAASRGGLVHRHTPPFSAASEGACAFHSLTSIMEPTAASATTPAMSPRSASHGQVNIGCPSTALEDGAPHQAPLSTATDTFSADSRTTVCVPPSLQDRMASAAPVTASGGFDVPSSTLYVAPPPPASLCHSDSATNRYPDAVGAKSSDGKSRGGGHTSATIAGTAMATALASSRLPPSPASLATATSPPPPPMRMSSSHGNDVHLHCSDSSAGNTSSTIAFVPIGVQPAFATAAPSFCATPACRSPAHAAVSAGEPAASFAAEAASAPPTFIRGLPSSSAALFTSSVPTMVALQQPRQASGSPREPTTPPLRQYPAPLATHPLQHTAYWPLPHAPAGTMAVILAAPEVNWHSLTGGRATTPASGAGAAASDACGHTFIADCSVRGMETPAAGSCLSPASIATSRTVSPGVLTTSPASSAGLEAQCASGGRGATRTTAGQTYRSVLVHGGCGVGGRGGGVNTGLTAPGSGYGLGLPLYSSQPQLLCTPVPLDDTESVCAICLEGRVSKTTMTETAESTALSSSPLQPPRAAEEESCQENDSGGGALSDLATADDSTFDEEIEHGTTRGVKPGSCLLSLPCGHCYHQNCVQRWLIESQSCPMCRRDLTRDATIS</sequence>
<dbReference type="GeneID" id="94174321"/>
<dbReference type="OrthoDB" id="8062037at2759"/>
<evidence type="ECO:0000313" key="7">
    <source>
        <dbReference type="EMBL" id="KAG5484571.1"/>
    </source>
</evidence>
<dbReference type="SMART" id="SM00184">
    <property type="entry name" value="RING"/>
    <property type="match status" value="1"/>
</dbReference>
<dbReference type="InterPro" id="IPR053238">
    <property type="entry name" value="RING-H2_zinc_finger"/>
</dbReference>
<evidence type="ECO:0000256" key="2">
    <source>
        <dbReference type="ARBA" id="ARBA00022771"/>
    </source>
</evidence>
<dbReference type="Gene3D" id="3.30.40.10">
    <property type="entry name" value="Zinc/RING finger domain, C3HC4 (zinc finger)"/>
    <property type="match status" value="1"/>
</dbReference>
<organism evidence="7 8">
    <name type="scientific">Leishmania enriettii</name>
    <dbReference type="NCBI Taxonomy" id="5663"/>
    <lineage>
        <taxon>Eukaryota</taxon>
        <taxon>Discoba</taxon>
        <taxon>Euglenozoa</taxon>
        <taxon>Kinetoplastea</taxon>
        <taxon>Metakinetoplastina</taxon>
        <taxon>Trypanosomatida</taxon>
        <taxon>Trypanosomatidae</taxon>
        <taxon>Leishmaniinae</taxon>
        <taxon>Leishmania</taxon>
    </lineage>
</organism>
<dbReference type="SUPFAM" id="SSF57850">
    <property type="entry name" value="RING/U-box"/>
    <property type="match status" value="1"/>
</dbReference>
<feature type="compositionally biased region" description="Low complexity" evidence="5">
    <location>
        <begin position="428"/>
        <end position="447"/>
    </location>
</feature>
<gene>
    <name evidence="7" type="ORF">CUR178_07162</name>
</gene>
<proteinExistence type="predicted"/>
<dbReference type="RefSeq" id="XP_067695197.1">
    <property type="nucleotide sequence ID" value="XM_067838811.1"/>
</dbReference>
<dbReference type="InterPro" id="IPR013083">
    <property type="entry name" value="Znf_RING/FYVE/PHD"/>
</dbReference>
<keyword evidence="8" id="KW-1185">Reference proteome</keyword>
<evidence type="ECO:0000313" key="8">
    <source>
        <dbReference type="Proteomes" id="UP000674179"/>
    </source>
</evidence>
<feature type="region of interest" description="Disordered" evidence="5">
    <location>
        <begin position="772"/>
        <end position="810"/>
    </location>
</feature>
<keyword evidence="3" id="KW-0862">Zinc</keyword>
<protein>
    <recommendedName>
        <fullName evidence="6">RING-type domain-containing protein</fullName>
    </recommendedName>
</protein>
<dbReference type="KEGG" id="lenr:94174321"/>
<evidence type="ECO:0000256" key="1">
    <source>
        <dbReference type="ARBA" id="ARBA00022723"/>
    </source>
</evidence>
<evidence type="ECO:0000256" key="4">
    <source>
        <dbReference type="PROSITE-ProRule" id="PRU00175"/>
    </source>
</evidence>
<accession>A0A836HUM8</accession>
<feature type="domain" description="RING-type" evidence="6">
    <location>
        <begin position="838"/>
        <end position="863"/>
    </location>
</feature>
<dbReference type="InterPro" id="IPR001841">
    <property type="entry name" value="Znf_RING"/>
</dbReference>
<evidence type="ECO:0000259" key="6">
    <source>
        <dbReference type="PROSITE" id="PS50089"/>
    </source>
</evidence>
<feature type="compositionally biased region" description="Low complexity" evidence="5">
    <location>
        <begin position="772"/>
        <end position="783"/>
    </location>
</feature>